<dbReference type="OrthoDB" id="9811754at2"/>
<comment type="subcellular location">
    <subcellularLocation>
        <location evidence="1">Membrane</location>
        <topology evidence="1">Single-pass membrane protein</topology>
    </subcellularLocation>
</comment>
<dbReference type="Gene3D" id="2.40.50.100">
    <property type="match status" value="1"/>
</dbReference>
<feature type="coiled-coil region" evidence="5">
    <location>
        <begin position="87"/>
        <end position="149"/>
    </location>
</feature>
<evidence type="ECO:0000256" key="1">
    <source>
        <dbReference type="ARBA" id="ARBA00004167"/>
    </source>
</evidence>
<reference evidence="10" key="1">
    <citation type="submission" date="2017-01" db="EMBL/GenBank/DDBJ databases">
        <authorList>
            <person name="Varghese N."/>
            <person name="Submissions S."/>
        </authorList>
    </citation>
    <scope>NUCLEOTIDE SEQUENCE [LARGE SCALE GENOMIC DNA]</scope>
    <source>
        <strain evidence="10">DSM 21054</strain>
    </source>
</reference>
<evidence type="ECO:0000256" key="5">
    <source>
        <dbReference type="SAM" id="Coils"/>
    </source>
</evidence>
<dbReference type="Pfam" id="PF25963">
    <property type="entry name" value="Beta-barrel_AAEA"/>
    <property type="match status" value="1"/>
</dbReference>
<keyword evidence="3 6" id="KW-1133">Transmembrane helix</keyword>
<evidence type="ECO:0000313" key="9">
    <source>
        <dbReference type="EMBL" id="SIT27698.1"/>
    </source>
</evidence>
<dbReference type="SUPFAM" id="SSF111369">
    <property type="entry name" value="HlyD-like secretion proteins"/>
    <property type="match status" value="3"/>
</dbReference>
<feature type="domain" description="Multidrug resistance protein MdtA-like barrel-sandwich hybrid" evidence="7">
    <location>
        <begin position="57"/>
        <end position="250"/>
    </location>
</feature>
<dbReference type="PANTHER" id="PTHR30386">
    <property type="entry name" value="MEMBRANE FUSION SUBUNIT OF EMRAB-TOLC MULTIDRUG EFFLUX PUMP"/>
    <property type="match status" value="1"/>
</dbReference>
<dbReference type="Proteomes" id="UP000186917">
    <property type="component" value="Unassembled WGS sequence"/>
</dbReference>
<evidence type="ECO:0000259" key="7">
    <source>
        <dbReference type="Pfam" id="PF25917"/>
    </source>
</evidence>
<dbReference type="InterPro" id="IPR058625">
    <property type="entry name" value="MdtA-like_BSH"/>
</dbReference>
<gene>
    <name evidence="9" type="ORF">SAMN05421788_107297</name>
</gene>
<protein>
    <submittedName>
        <fullName evidence="9">Membrane fusion protein, multidrug efflux system</fullName>
    </submittedName>
</protein>
<dbReference type="KEGG" id="fln:FLA_2656"/>
<feature type="transmembrane region" description="Helical" evidence="6">
    <location>
        <begin position="12"/>
        <end position="33"/>
    </location>
</feature>
<dbReference type="InterPro" id="IPR050739">
    <property type="entry name" value="MFP"/>
</dbReference>
<dbReference type="PANTHER" id="PTHR30386:SF26">
    <property type="entry name" value="TRANSPORT PROTEIN COMB"/>
    <property type="match status" value="1"/>
</dbReference>
<dbReference type="STRING" id="477680.SAMN05421788_107297"/>
<dbReference type="Gene3D" id="1.10.287.470">
    <property type="entry name" value="Helix hairpin bin"/>
    <property type="match status" value="2"/>
</dbReference>
<dbReference type="AlphaFoldDB" id="A0A173MGP0"/>
<keyword evidence="5" id="KW-0175">Coiled coil</keyword>
<organism evidence="9 10">
    <name type="scientific">Filimonas lacunae</name>
    <dbReference type="NCBI Taxonomy" id="477680"/>
    <lineage>
        <taxon>Bacteria</taxon>
        <taxon>Pseudomonadati</taxon>
        <taxon>Bacteroidota</taxon>
        <taxon>Chitinophagia</taxon>
        <taxon>Chitinophagales</taxon>
        <taxon>Chitinophagaceae</taxon>
        <taxon>Filimonas</taxon>
    </lineage>
</organism>
<dbReference type="GO" id="GO:0016020">
    <property type="term" value="C:membrane"/>
    <property type="evidence" value="ECO:0007669"/>
    <property type="project" value="UniProtKB-SubCell"/>
</dbReference>
<sequence>MSNPKQNKADKIVTRITSVLSIIILAGLGFWGIRVWLNAKAYEETNDAQVEEYINPIAVKVSGYIQEIRFEENQDVQRGDTLLIIDNSEYLSQQEEASASLQNAKAQLNVLESGIHTQEKTATVTVAQIEAAKAKLWKAQQEFDRYKKLLASEAVTQQQFENISTALDVAKADYQATQDAYTASLAKVTDIAMQKQAASSEIKRKEAVLHLHNIQVGYTVITAPYTGKMGRRTVQEGQLVSAGQTIGFIVNHEAGKWVVANFKETQVRNMYVGEESDIELDAYPGKIFKGKIESLSGATGSKFSLLPPDNATGNFVKIAQRIPVRIRLMPATDSLQGVTAGMSATVIIKKQKA</sequence>
<evidence type="ECO:0000313" key="10">
    <source>
        <dbReference type="Proteomes" id="UP000186917"/>
    </source>
</evidence>
<evidence type="ECO:0000256" key="3">
    <source>
        <dbReference type="ARBA" id="ARBA00022989"/>
    </source>
</evidence>
<dbReference type="Gene3D" id="2.40.30.170">
    <property type="match status" value="1"/>
</dbReference>
<dbReference type="RefSeq" id="WP_076380928.1">
    <property type="nucleotide sequence ID" value="NZ_AP017422.1"/>
</dbReference>
<evidence type="ECO:0000256" key="6">
    <source>
        <dbReference type="SAM" id="Phobius"/>
    </source>
</evidence>
<evidence type="ECO:0000256" key="4">
    <source>
        <dbReference type="ARBA" id="ARBA00023136"/>
    </source>
</evidence>
<evidence type="ECO:0000259" key="8">
    <source>
        <dbReference type="Pfam" id="PF25963"/>
    </source>
</evidence>
<dbReference type="EMBL" id="FTOR01000007">
    <property type="protein sequence ID" value="SIT27698.1"/>
    <property type="molecule type" value="Genomic_DNA"/>
</dbReference>
<proteinExistence type="predicted"/>
<keyword evidence="4 6" id="KW-0472">Membrane</keyword>
<accession>A0A173MGP0</accession>
<keyword evidence="10" id="KW-1185">Reference proteome</keyword>
<dbReference type="GO" id="GO:0055085">
    <property type="term" value="P:transmembrane transport"/>
    <property type="evidence" value="ECO:0007669"/>
    <property type="project" value="InterPro"/>
</dbReference>
<dbReference type="Pfam" id="PF25917">
    <property type="entry name" value="BSH_RND"/>
    <property type="match status" value="1"/>
</dbReference>
<dbReference type="InterPro" id="IPR058634">
    <property type="entry name" value="AaeA-lik-b-barrel"/>
</dbReference>
<feature type="domain" description="p-hydroxybenzoic acid efflux pump subunit AaeA-like beta-barrel" evidence="8">
    <location>
        <begin position="258"/>
        <end position="348"/>
    </location>
</feature>
<name>A0A173MGP0_9BACT</name>
<evidence type="ECO:0000256" key="2">
    <source>
        <dbReference type="ARBA" id="ARBA00022692"/>
    </source>
</evidence>
<keyword evidence="2 6" id="KW-0812">Transmembrane</keyword>